<feature type="coiled-coil region" evidence="1">
    <location>
        <begin position="106"/>
        <end position="140"/>
    </location>
</feature>
<evidence type="ECO:0000256" key="1">
    <source>
        <dbReference type="SAM" id="Coils"/>
    </source>
</evidence>
<accession>A0AAX4J1S8</accession>
<keyword evidence="1" id="KW-0175">Coiled coil</keyword>
<keyword evidence="3" id="KW-1185">Reference proteome</keyword>
<evidence type="ECO:0000313" key="3">
    <source>
        <dbReference type="Proteomes" id="UP001322277"/>
    </source>
</evidence>
<dbReference type="AlphaFoldDB" id="A0AAX4J1S8"/>
<reference evidence="3" key="1">
    <citation type="journal article" date="2023" name="bioRxiv">
        <title>Complete genome of the Medicago anthracnose fungus, Colletotrichum destructivum, reveals a mini-chromosome-like region within a core chromosome.</title>
        <authorList>
            <person name="Lapalu N."/>
            <person name="Simon A."/>
            <person name="Lu A."/>
            <person name="Plaumann P.-L."/>
            <person name="Amselem J."/>
            <person name="Pigne S."/>
            <person name="Auger A."/>
            <person name="Koch C."/>
            <person name="Dallery J.-F."/>
            <person name="O'Connell R.J."/>
        </authorList>
    </citation>
    <scope>NUCLEOTIDE SEQUENCE [LARGE SCALE GENOMIC DNA]</scope>
    <source>
        <strain evidence="3">CBS 520.97</strain>
    </source>
</reference>
<dbReference type="KEGG" id="cdet:87950896"/>
<proteinExistence type="predicted"/>
<name>A0AAX4J1S8_9PEZI</name>
<sequence length="168" mass="19990">MSRQSNLERAKWRNKCREALSQHINDGLGLEINPQQVRLLPHEDDLYTWDVSENKRHLFKKHLSKLSTGPLMELCREVGLSFRAIRQQRTDSESENALPCQVQEQNAALKEELDLARQRVDLAEKRLERLAQAFRMLKRRNEVTANFILRHRAHMIDYIRESRCMKHY</sequence>
<evidence type="ECO:0000313" key="2">
    <source>
        <dbReference type="EMBL" id="WQF89382.1"/>
    </source>
</evidence>
<dbReference type="EMBL" id="CP137314">
    <property type="protein sequence ID" value="WQF89382.1"/>
    <property type="molecule type" value="Genomic_DNA"/>
</dbReference>
<dbReference type="RefSeq" id="XP_062786603.1">
    <property type="nucleotide sequence ID" value="XM_062930552.1"/>
</dbReference>
<organism evidence="2 3">
    <name type="scientific">Colletotrichum destructivum</name>
    <dbReference type="NCBI Taxonomy" id="34406"/>
    <lineage>
        <taxon>Eukaryota</taxon>
        <taxon>Fungi</taxon>
        <taxon>Dikarya</taxon>
        <taxon>Ascomycota</taxon>
        <taxon>Pezizomycotina</taxon>
        <taxon>Sordariomycetes</taxon>
        <taxon>Hypocreomycetidae</taxon>
        <taxon>Glomerellales</taxon>
        <taxon>Glomerellaceae</taxon>
        <taxon>Colletotrichum</taxon>
        <taxon>Colletotrichum destructivum species complex</taxon>
    </lineage>
</organism>
<dbReference type="GeneID" id="87950896"/>
<protein>
    <submittedName>
        <fullName evidence="2">Uncharacterized protein</fullName>
    </submittedName>
</protein>
<dbReference type="Proteomes" id="UP001322277">
    <property type="component" value="Chromosome 10"/>
</dbReference>
<gene>
    <name evidence="2" type="ORF">CDEST_14396</name>
</gene>